<reference evidence="3 4" key="1">
    <citation type="journal article" date="2023" name="Plants (Basel)">
        <title>Bridging the Gap: Combining Genomics and Transcriptomics Approaches to Understand Stylosanthes scabra, an Orphan Legume from the Brazilian Caatinga.</title>
        <authorList>
            <person name="Ferreira-Neto J.R.C."/>
            <person name="da Silva M.D."/>
            <person name="Binneck E."/>
            <person name="de Melo N.F."/>
            <person name="da Silva R.H."/>
            <person name="de Melo A.L.T.M."/>
            <person name="Pandolfi V."/>
            <person name="Bustamante F.O."/>
            <person name="Brasileiro-Vidal A.C."/>
            <person name="Benko-Iseppon A.M."/>
        </authorList>
    </citation>
    <scope>NUCLEOTIDE SEQUENCE [LARGE SCALE GENOMIC DNA]</scope>
    <source>
        <tissue evidence="3">Leaves</tissue>
    </source>
</reference>
<name>A0ABU6VRU7_9FABA</name>
<accession>A0ABU6VRU7</accession>
<evidence type="ECO:0000313" key="4">
    <source>
        <dbReference type="Proteomes" id="UP001341840"/>
    </source>
</evidence>
<evidence type="ECO:0000256" key="1">
    <source>
        <dbReference type="SAM" id="MobiDB-lite"/>
    </source>
</evidence>
<feature type="compositionally biased region" description="Pro residues" evidence="1">
    <location>
        <begin position="48"/>
        <end position="67"/>
    </location>
</feature>
<comment type="caution">
    <text evidence="3">The sequence shown here is derived from an EMBL/GenBank/DDBJ whole genome shotgun (WGS) entry which is preliminary data.</text>
</comment>
<gene>
    <name evidence="3" type="ORF">PIB30_084671</name>
</gene>
<organism evidence="3 4">
    <name type="scientific">Stylosanthes scabra</name>
    <dbReference type="NCBI Taxonomy" id="79078"/>
    <lineage>
        <taxon>Eukaryota</taxon>
        <taxon>Viridiplantae</taxon>
        <taxon>Streptophyta</taxon>
        <taxon>Embryophyta</taxon>
        <taxon>Tracheophyta</taxon>
        <taxon>Spermatophyta</taxon>
        <taxon>Magnoliopsida</taxon>
        <taxon>eudicotyledons</taxon>
        <taxon>Gunneridae</taxon>
        <taxon>Pentapetalae</taxon>
        <taxon>rosids</taxon>
        <taxon>fabids</taxon>
        <taxon>Fabales</taxon>
        <taxon>Fabaceae</taxon>
        <taxon>Papilionoideae</taxon>
        <taxon>50 kb inversion clade</taxon>
        <taxon>dalbergioids sensu lato</taxon>
        <taxon>Dalbergieae</taxon>
        <taxon>Pterocarpus clade</taxon>
        <taxon>Stylosanthes</taxon>
    </lineage>
</organism>
<keyword evidence="2" id="KW-0732">Signal</keyword>
<dbReference type="EMBL" id="JASCZI010152416">
    <property type="protein sequence ID" value="MED6176102.1"/>
    <property type="molecule type" value="Genomic_DNA"/>
</dbReference>
<evidence type="ECO:0000256" key="2">
    <source>
        <dbReference type="SAM" id="SignalP"/>
    </source>
</evidence>
<protein>
    <submittedName>
        <fullName evidence="3">Uncharacterized protein</fullName>
    </submittedName>
</protein>
<proteinExistence type="predicted"/>
<feature type="chain" id="PRO_5046237260" evidence="2">
    <location>
        <begin position="24"/>
        <end position="122"/>
    </location>
</feature>
<sequence length="122" mass="14147">MTNSNAYIVVILFFLHLWSQVLARELSEGDSRTEKMEYYPKQILPIQPVKPIPPMNRNPSPRQPPFTPEEDQPPPRRYNIHTTKMDHPLSRKDIIGGGILNLISNNIYLNLTIFFNFVSISQ</sequence>
<feature type="region of interest" description="Disordered" evidence="1">
    <location>
        <begin position="47"/>
        <end position="83"/>
    </location>
</feature>
<dbReference type="Proteomes" id="UP001341840">
    <property type="component" value="Unassembled WGS sequence"/>
</dbReference>
<evidence type="ECO:0000313" key="3">
    <source>
        <dbReference type="EMBL" id="MED6176102.1"/>
    </source>
</evidence>
<feature type="signal peptide" evidence="2">
    <location>
        <begin position="1"/>
        <end position="23"/>
    </location>
</feature>
<keyword evidence="4" id="KW-1185">Reference proteome</keyword>